<reference evidence="2 3" key="1">
    <citation type="submission" date="2016-11" db="EMBL/GenBank/DDBJ databases">
        <title>Complete genome sequence of thermophilic cyanobacteria strain Synechococcus sp. PCC6715.</title>
        <authorList>
            <person name="Tang J."/>
            <person name="Daroch M."/>
            <person name="Liang Y."/>
            <person name="Jiang D."/>
            <person name="Shah M."/>
        </authorList>
    </citation>
    <scope>NUCLEOTIDE SEQUENCE [LARGE SCALE GENOMIC DNA]</scope>
    <source>
        <strain evidence="2 3">PCC 6715</strain>
    </source>
</reference>
<sequence length="374" mass="42683">MHVAPFASDLPLINEALRSSYQAVQWGKNILAIAHKTLSARLFNSLFPTEERTQPLSPELQTWLKERYEALLNSDWQDAAAGFYPASLLFDGLWQEFWQFYPVLWLDLPQMWQRARSRRFQDFADTISLDAYPQYYRQNFHYQTDGYLSETSANLYDLQVEILFGGTADAMRRRVIAPIARHLQILPPTPPVRVLDVACGTGRTLKQLRYGFPEAALFGIDLSPTYLRKANSLLAEQVGDLPQLIQGSAEALPYIDNYFNAITCVFLFHELPAPVRQQVIDECARVLQPGGIFVICDSIQAIDSPAQRPMMENFANLFHEPFYRNYIEDDLNHRLEKAGLVVQEVQHHFMSKYWIAVKPQEGGDSSPAAAIPPL</sequence>
<keyword evidence="2" id="KW-0808">Transferase</keyword>
<keyword evidence="3" id="KW-1185">Reference proteome</keyword>
<evidence type="ECO:0000259" key="1">
    <source>
        <dbReference type="Pfam" id="PF13649"/>
    </source>
</evidence>
<dbReference type="GO" id="GO:0008168">
    <property type="term" value="F:methyltransferase activity"/>
    <property type="evidence" value="ECO:0007669"/>
    <property type="project" value="UniProtKB-KW"/>
</dbReference>
<dbReference type="CDD" id="cd02440">
    <property type="entry name" value="AdoMet_MTases"/>
    <property type="match status" value="1"/>
</dbReference>
<dbReference type="KEGG" id="slw:BRW62_03935"/>
<name>A0A2D2Q0M6_PARLV</name>
<dbReference type="Pfam" id="PF13649">
    <property type="entry name" value="Methyltransf_25"/>
    <property type="match status" value="1"/>
</dbReference>
<dbReference type="RefSeq" id="WP_099798393.1">
    <property type="nucleotide sequence ID" value="NZ_CP018092.1"/>
</dbReference>
<evidence type="ECO:0000313" key="3">
    <source>
        <dbReference type="Proteomes" id="UP000231057"/>
    </source>
</evidence>
<dbReference type="InterPro" id="IPR029063">
    <property type="entry name" value="SAM-dependent_MTases_sf"/>
</dbReference>
<dbReference type="Gene3D" id="3.40.50.150">
    <property type="entry name" value="Vaccinia Virus protein VP39"/>
    <property type="match status" value="1"/>
</dbReference>
<dbReference type="EMBL" id="CP018092">
    <property type="protein sequence ID" value="ATS18038.1"/>
    <property type="molecule type" value="Genomic_DNA"/>
</dbReference>
<reference evidence="3" key="2">
    <citation type="journal article" date="2022" name="Front. Microbiol.">
        <title>Comparative Genomic Analysis Revealed Distinct Molecular Components and Organization of CO2-Concentrating Mechanism in Thermophilic Cyanobacteria.</title>
        <authorList>
            <person name="Tang J."/>
            <person name="Zhou H."/>
            <person name="Yao D."/>
            <person name="Riaz S."/>
            <person name="You D."/>
            <person name="Klepacz-Smolka A."/>
            <person name="Daroch M."/>
        </authorList>
    </citation>
    <scope>NUCLEOTIDE SEQUENCE [LARGE SCALE GENOMIC DNA]</scope>
    <source>
        <strain evidence="3">PCC 6715</strain>
    </source>
</reference>
<evidence type="ECO:0000313" key="2">
    <source>
        <dbReference type="EMBL" id="ATS18038.1"/>
    </source>
</evidence>
<dbReference type="AlphaFoldDB" id="A0A2D2Q0M6"/>
<dbReference type="PANTHER" id="PTHR43591">
    <property type="entry name" value="METHYLTRANSFERASE"/>
    <property type="match status" value="1"/>
</dbReference>
<dbReference type="SUPFAM" id="SSF53335">
    <property type="entry name" value="S-adenosyl-L-methionine-dependent methyltransferases"/>
    <property type="match status" value="1"/>
</dbReference>
<gene>
    <name evidence="2" type="ORF">BRW62_03935</name>
</gene>
<protein>
    <submittedName>
        <fullName evidence="2">SAM-dependent methyltransferase</fullName>
    </submittedName>
</protein>
<feature type="domain" description="Methyltransferase" evidence="1">
    <location>
        <begin position="194"/>
        <end position="291"/>
    </location>
</feature>
<organism evidence="2 3">
    <name type="scientific">Parathermosynechococcus lividus PCC 6715</name>
    <dbReference type="NCBI Taxonomy" id="1917166"/>
    <lineage>
        <taxon>Bacteria</taxon>
        <taxon>Bacillati</taxon>
        <taxon>Cyanobacteriota</taxon>
        <taxon>Cyanophyceae</taxon>
        <taxon>Acaryochloridales</taxon>
        <taxon>Thermosynechococcaceae</taxon>
        <taxon>Parathermosynechococcus</taxon>
    </lineage>
</organism>
<dbReference type="InterPro" id="IPR041698">
    <property type="entry name" value="Methyltransf_25"/>
</dbReference>
<keyword evidence="2" id="KW-0489">Methyltransferase</keyword>
<dbReference type="Proteomes" id="UP000231057">
    <property type="component" value="Chromosome"/>
</dbReference>
<dbReference type="OrthoDB" id="9765084at2"/>
<proteinExistence type="predicted"/>
<accession>A0A2D2Q0M6</accession>
<dbReference type="GO" id="GO:0032259">
    <property type="term" value="P:methylation"/>
    <property type="evidence" value="ECO:0007669"/>
    <property type="project" value="UniProtKB-KW"/>
</dbReference>